<accession>A0A6G1D3B3</accession>
<proteinExistence type="predicted"/>
<evidence type="ECO:0000313" key="2">
    <source>
        <dbReference type="Proteomes" id="UP000479710"/>
    </source>
</evidence>
<comment type="caution">
    <text evidence="1">The sequence shown here is derived from an EMBL/GenBank/DDBJ whole genome shotgun (WGS) entry which is preliminary data.</text>
</comment>
<reference evidence="1 2" key="1">
    <citation type="submission" date="2019-11" db="EMBL/GenBank/DDBJ databases">
        <title>Whole genome sequence of Oryza granulata.</title>
        <authorList>
            <person name="Li W."/>
        </authorList>
    </citation>
    <scope>NUCLEOTIDE SEQUENCE [LARGE SCALE GENOMIC DNA]</scope>
    <source>
        <strain evidence="2">cv. Menghai</strain>
        <tissue evidence="1">Leaf</tissue>
    </source>
</reference>
<evidence type="ECO:0000313" key="1">
    <source>
        <dbReference type="EMBL" id="KAF0906604.1"/>
    </source>
</evidence>
<dbReference type="Proteomes" id="UP000479710">
    <property type="component" value="Unassembled WGS sequence"/>
</dbReference>
<keyword evidence="2" id="KW-1185">Reference proteome</keyword>
<organism evidence="1 2">
    <name type="scientific">Oryza meyeriana var. granulata</name>
    <dbReference type="NCBI Taxonomy" id="110450"/>
    <lineage>
        <taxon>Eukaryota</taxon>
        <taxon>Viridiplantae</taxon>
        <taxon>Streptophyta</taxon>
        <taxon>Embryophyta</taxon>
        <taxon>Tracheophyta</taxon>
        <taxon>Spermatophyta</taxon>
        <taxon>Magnoliopsida</taxon>
        <taxon>Liliopsida</taxon>
        <taxon>Poales</taxon>
        <taxon>Poaceae</taxon>
        <taxon>BOP clade</taxon>
        <taxon>Oryzoideae</taxon>
        <taxon>Oryzeae</taxon>
        <taxon>Oryzinae</taxon>
        <taxon>Oryza</taxon>
        <taxon>Oryza meyeriana</taxon>
    </lineage>
</organism>
<name>A0A6G1D3B3_9ORYZ</name>
<dbReference type="AlphaFoldDB" id="A0A6G1D3B3"/>
<gene>
    <name evidence="1" type="ORF">E2562_012054</name>
</gene>
<protein>
    <submittedName>
        <fullName evidence="1">Uncharacterized protein</fullName>
    </submittedName>
</protein>
<dbReference type="EMBL" id="SPHZ02000007">
    <property type="protein sequence ID" value="KAF0906604.1"/>
    <property type="molecule type" value="Genomic_DNA"/>
</dbReference>
<sequence length="101" mass="11290">MQIYSVRSAGAAWLLKADEEHDKETATASTEDVGSATGCREAARGGCRFVICWRLLLHRRSHLMLPVIFIPSHKRPSKYSTSLTVILTKVPLILNASFYRS</sequence>